<sequence length="326" mass="38742">MTHNYSHNISSDEPVGTATRFFNKSQKVNVSRISAVGWWLGNTTEHVVKGTALGSDFTQNIYTPSKEGMTARYDRDDNSWSEEIKDKTFEPYWDVNGHAFTIGEPDDELPEWGINIFPPEYDKETHTVLYKKEEWHIYEILIGRPFYDEWGNEFLVSDYNFVLPERHSWEPPPEFKEGYGIKLINDEWVELIDHRGKMAYAKNRDSEVQHDYEIEAQGELPVTHTLIEYQQFDSWLEDQGWAYDIERHRPYKKQEEKFWRDEQLTQVLNRIDQYEKDRGYPEEYRTSPIRTEEQCQKLLADRKLLSDYPESVNYPFGERPRLSGLA</sequence>
<proteinExistence type="predicted"/>
<accession>F9S7B9</accession>
<reference evidence="1 2" key="1">
    <citation type="journal article" date="2012" name="Int. J. Syst. Evol. Microbiol.">
        <title>Vibrio caribbeanicus sp. nov., isolated from the marine sponge Scleritoderma cyanea.</title>
        <authorList>
            <person name="Hoffmann M."/>
            <person name="Monday S.R."/>
            <person name="Allard M.W."/>
            <person name="Strain E.A."/>
            <person name="Whittaker P."/>
            <person name="Naum M."/>
            <person name="McCarthy P.J."/>
            <person name="Lopez J.V."/>
            <person name="Fischer M."/>
            <person name="Brown E.W."/>
        </authorList>
    </citation>
    <scope>NUCLEOTIDE SEQUENCE [LARGE SCALE GENOMIC DNA]</scope>
    <source>
        <strain evidence="1 2">ATCC 700023</strain>
    </source>
</reference>
<dbReference type="RefSeq" id="WP_006714378.1">
    <property type="nucleotide sequence ID" value="NZ_AFWF01000289.1"/>
</dbReference>
<organism evidence="1 2">
    <name type="scientific">Vibrio ichthyoenteri ATCC 700023</name>
    <dbReference type="NCBI Taxonomy" id="870968"/>
    <lineage>
        <taxon>Bacteria</taxon>
        <taxon>Pseudomonadati</taxon>
        <taxon>Pseudomonadota</taxon>
        <taxon>Gammaproteobacteria</taxon>
        <taxon>Vibrionales</taxon>
        <taxon>Vibrionaceae</taxon>
        <taxon>Vibrio</taxon>
    </lineage>
</organism>
<evidence type="ECO:0000313" key="1">
    <source>
        <dbReference type="EMBL" id="EGU31583.1"/>
    </source>
</evidence>
<comment type="caution">
    <text evidence="1">The sequence shown here is derived from an EMBL/GenBank/DDBJ whole genome shotgun (WGS) entry which is preliminary data.</text>
</comment>
<gene>
    <name evidence="1" type="ORF">VII00023_02389</name>
</gene>
<protein>
    <submittedName>
        <fullName evidence="1">Uncharacterized protein</fullName>
    </submittedName>
</protein>
<dbReference type="OrthoDB" id="8596093at2"/>
<name>F9S7B9_9VIBR</name>
<dbReference type="Proteomes" id="UP000004605">
    <property type="component" value="Unassembled WGS sequence"/>
</dbReference>
<evidence type="ECO:0000313" key="2">
    <source>
        <dbReference type="Proteomes" id="UP000004605"/>
    </source>
</evidence>
<keyword evidence="2" id="KW-1185">Reference proteome</keyword>
<dbReference type="AlphaFoldDB" id="F9S7B9"/>
<dbReference type="EMBL" id="AFWF01000289">
    <property type="protein sequence ID" value="EGU31583.1"/>
    <property type="molecule type" value="Genomic_DNA"/>
</dbReference>